<comment type="subcellular location">
    <subcellularLocation>
        <location evidence="1">Cell membrane</location>
        <topology evidence="1">Multi-pass membrane protein</topology>
    </subcellularLocation>
    <subcellularLocation>
        <location evidence="7">Membrane</location>
        <topology evidence="7">Multi-pass membrane protein</topology>
    </subcellularLocation>
</comment>
<accession>A0A1M4ZW48</accession>
<dbReference type="PRINTS" id="PR01434">
    <property type="entry name" value="NADHDHGNASE5"/>
</dbReference>
<dbReference type="InterPro" id="IPR001750">
    <property type="entry name" value="ND/Mrp_TM"/>
</dbReference>
<dbReference type="InterPro" id="IPR052175">
    <property type="entry name" value="ComplexI-like_HydComp"/>
</dbReference>
<evidence type="ECO:0000256" key="5">
    <source>
        <dbReference type="ARBA" id="ARBA00023002"/>
    </source>
</evidence>
<feature type="transmembrane region" description="Helical" evidence="8">
    <location>
        <begin position="137"/>
        <end position="157"/>
    </location>
</feature>
<feature type="transmembrane region" description="Helical" evidence="8">
    <location>
        <begin position="6"/>
        <end position="28"/>
    </location>
</feature>
<keyword evidence="6 8" id="KW-0472">Membrane</keyword>
<reference evidence="11" key="1">
    <citation type="submission" date="2016-11" db="EMBL/GenBank/DDBJ databases">
        <authorList>
            <person name="Varghese N."/>
            <person name="Submissions S."/>
        </authorList>
    </citation>
    <scope>NUCLEOTIDE SEQUENCE [LARGE SCALE GENOMIC DNA]</scope>
    <source>
        <strain evidence="11">DSM 21264</strain>
    </source>
</reference>
<evidence type="ECO:0000259" key="9">
    <source>
        <dbReference type="Pfam" id="PF00361"/>
    </source>
</evidence>
<dbReference type="PANTHER" id="PTHR42682">
    <property type="entry name" value="HYDROGENASE-4 COMPONENT F"/>
    <property type="match status" value="1"/>
</dbReference>
<feature type="transmembrane region" description="Helical" evidence="8">
    <location>
        <begin position="79"/>
        <end position="101"/>
    </location>
</feature>
<feature type="transmembrane region" description="Helical" evidence="8">
    <location>
        <begin position="35"/>
        <end position="59"/>
    </location>
</feature>
<evidence type="ECO:0000256" key="6">
    <source>
        <dbReference type="ARBA" id="ARBA00023136"/>
    </source>
</evidence>
<evidence type="ECO:0000256" key="1">
    <source>
        <dbReference type="ARBA" id="ARBA00004651"/>
    </source>
</evidence>
<feature type="transmembrane region" description="Helical" evidence="8">
    <location>
        <begin position="218"/>
        <end position="236"/>
    </location>
</feature>
<feature type="transmembrane region" description="Helical" evidence="8">
    <location>
        <begin position="113"/>
        <end position="131"/>
    </location>
</feature>
<keyword evidence="3 7" id="KW-0812">Transmembrane</keyword>
<evidence type="ECO:0000313" key="10">
    <source>
        <dbReference type="EMBL" id="SHF22253.1"/>
    </source>
</evidence>
<evidence type="ECO:0000313" key="11">
    <source>
        <dbReference type="Proteomes" id="UP000184159"/>
    </source>
</evidence>
<evidence type="ECO:0000256" key="3">
    <source>
        <dbReference type="ARBA" id="ARBA00022692"/>
    </source>
</evidence>
<feature type="transmembrane region" description="Helical" evidence="8">
    <location>
        <begin position="169"/>
        <end position="189"/>
    </location>
</feature>
<keyword evidence="11" id="KW-1185">Reference proteome</keyword>
<evidence type="ECO:0000256" key="2">
    <source>
        <dbReference type="ARBA" id="ARBA00022475"/>
    </source>
</evidence>
<feature type="transmembrane region" description="Helical" evidence="8">
    <location>
        <begin position="457"/>
        <end position="479"/>
    </location>
</feature>
<gene>
    <name evidence="10" type="ORF">SAMN02745781_01710</name>
</gene>
<name>A0A1M4ZW48_VIBGA</name>
<keyword evidence="2" id="KW-1003">Cell membrane</keyword>
<protein>
    <submittedName>
        <fullName evidence="10">Hydrogenase-4 component F</fullName>
    </submittedName>
</protein>
<dbReference type="Pfam" id="PF00361">
    <property type="entry name" value="Proton_antipo_M"/>
    <property type="match status" value="1"/>
</dbReference>
<feature type="transmembrane region" description="Helical" evidence="8">
    <location>
        <begin position="257"/>
        <end position="276"/>
    </location>
</feature>
<dbReference type="EMBL" id="FQUH01000007">
    <property type="protein sequence ID" value="SHF22253.1"/>
    <property type="molecule type" value="Genomic_DNA"/>
</dbReference>
<keyword evidence="5" id="KW-0560">Oxidoreductase</keyword>
<feature type="transmembrane region" description="Helical" evidence="8">
    <location>
        <begin position="319"/>
        <end position="342"/>
    </location>
</feature>
<proteinExistence type="predicted"/>
<evidence type="ECO:0000256" key="8">
    <source>
        <dbReference type="SAM" id="Phobius"/>
    </source>
</evidence>
<evidence type="ECO:0000256" key="7">
    <source>
        <dbReference type="RuleBase" id="RU000320"/>
    </source>
</evidence>
<dbReference type="GO" id="GO:0005886">
    <property type="term" value="C:plasma membrane"/>
    <property type="evidence" value="ECO:0007669"/>
    <property type="project" value="UniProtKB-SubCell"/>
</dbReference>
<dbReference type="NCBIfam" id="NF005044">
    <property type="entry name" value="PRK06458.1-4"/>
    <property type="match status" value="1"/>
</dbReference>
<organism evidence="10 11">
    <name type="scientific">Vibrio gazogenes DSM 21264 = NBRC 103151</name>
    <dbReference type="NCBI Taxonomy" id="1123492"/>
    <lineage>
        <taxon>Bacteria</taxon>
        <taxon>Pseudomonadati</taxon>
        <taxon>Pseudomonadota</taxon>
        <taxon>Gammaproteobacteria</taxon>
        <taxon>Vibrionales</taxon>
        <taxon>Vibrionaceae</taxon>
        <taxon>Vibrio</taxon>
    </lineage>
</organism>
<evidence type="ECO:0000256" key="4">
    <source>
        <dbReference type="ARBA" id="ARBA00022989"/>
    </source>
</evidence>
<dbReference type="PANTHER" id="PTHR42682:SF5">
    <property type="entry name" value="HYDROGENASE-4 COMPONENT F"/>
    <property type="match status" value="1"/>
</dbReference>
<dbReference type="AlphaFoldDB" id="A0A1M4ZW48"/>
<sequence>MMSMNNLFPFLLGIPFIAAMIAFVCIALRDQFRQLSMVIHLVSVVATWGISWGMAAAVFEHGAIFSAGNWLMLDGLSALFLAVLGLVALCTGIHSVGYIGHEYQHGELSGKQVSLFYGLFNLFLATMLVALTANNIMMMWVAIEATTVSSVFLVGLYYQRSSLEAAWKYIMLCSVGVAFGLFGTVMTYANAVAVFDAPEQALLWTTLRDHAHLLDPRLMQIAFIFIVIGFGTKTGLFPMHTWLPDAHSEAPSPVSGLLSAGLLNCALLIILRHFAISSIVLGSDFARSLMLGFGLLSVGVAALFILVQQDIKRLLAYSSVENMGLIAFAIGLGPLGIFAALLHMMNHSLGKTLMFCGAGNIMLKYGTRDMSIIKGVVRIAPWTGILFGAGALALGGVPPFNLFVSEFLIICSGLYAQHPVLIIILLLLLTLVLAGFARMVAGCVMGAAPEHVEKGEVNYLTVCPLVVLIVLMVVMGTHIPNTILHGVEQATQIVINQPDQPLLETLNLPWQQGIEHISSSSDSLSAVSLTESIN</sequence>
<feature type="transmembrane region" description="Helical" evidence="8">
    <location>
        <begin position="288"/>
        <end position="307"/>
    </location>
</feature>
<feature type="transmembrane region" description="Helical" evidence="8">
    <location>
        <begin position="420"/>
        <end position="445"/>
    </location>
</feature>
<keyword evidence="4 8" id="KW-1133">Transmembrane helix</keyword>
<dbReference type="Proteomes" id="UP000184159">
    <property type="component" value="Unassembled WGS sequence"/>
</dbReference>
<dbReference type="GO" id="GO:0016491">
    <property type="term" value="F:oxidoreductase activity"/>
    <property type="evidence" value="ECO:0007669"/>
    <property type="project" value="UniProtKB-KW"/>
</dbReference>
<feature type="transmembrane region" description="Helical" evidence="8">
    <location>
        <begin position="379"/>
        <end position="400"/>
    </location>
</feature>
<feature type="domain" description="NADH:quinone oxidoreductase/Mrp antiporter transmembrane" evidence="9">
    <location>
        <begin position="133"/>
        <end position="426"/>
    </location>
</feature>
<dbReference type="RefSeq" id="WP_205409151.1">
    <property type="nucleotide sequence ID" value="NZ_FQUH01000007.1"/>
</dbReference>